<keyword evidence="1" id="KW-0472">Membrane</keyword>
<feature type="transmembrane region" description="Helical" evidence="1">
    <location>
        <begin position="51"/>
        <end position="71"/>
    </location>
</feature>
<name>A0A2T4GKH3_FUSCU</name>
<evidence type="ECO:0000313" key="2">
    <source>
        <dbReference type="EMBL" id="PTD03960.1"/>
    </source>
</evidence>
<organism evidence="2 3">
    <name type="scientific">Fusarium culmorum</name>
    <dbReference type="NCBI Taxonomy" id="5516"/>
    <lineage>
        <taxon>Eukaryota</taxon>
        <taxon>Fungi</taxon>
        <taxon>Dikarya</taxon>
        <taxon>Ascomycota</taxon>
        <taxon>Pezizomycotina</taxon>
        <taxon>Sordariomycetes</taxon>
        <taxon>Hypocreomycetidae</taxon>
        <taxon>Hypocreales</taxon>
        <taxon>Nectriaceae</taxon>
        <taxon>Fusarium</taxon>
    </lineage>
</organism>
<protein>
    <submittedName>
        <fullName evidence="2">Uncharacterized protein</fullName>
    </submittedName>
</protein>
<accession>A0A2T4GKH3</accession>
<keyword evidence="3" id="KW-1185">Reference proteome</keyword>
<evidence type="ECO:0000313" key="3">
    <source>
        <dbReference type="Proteomes" id="UP000241587"/>
    </source>
</evidence>
<proteinExistence type="predicted"/>
<dbReference type="EMBL" id="PVEM01000012">
    <property type="protein sequence ID" value="PTD03960.1"/>
    <property type="molecule type" value="Genomic_DNA"/>
</dbReference>
<keyword evidence="1" id="KW-0812">Transmembrane</keyword>
<dbReference type="AlphaFoldDB" id="A0A2T4GKH3"/>
<feature type="non-terminal residue" evidence="2">
    <location>
        <position position="1"/>
    </location>
</feature>
<evidence type="ECO:0000256" key="1">
    <source>
        <dbReference type="SAM" id="Phobius"/>
    </source>
</evidence>
<comment type="caution">
    <text evidence="2">The sequence shown here is derived from an EMBL/GenBank/DDBJ whole genome shotgun (WGS) entry which is preliminary data.</text>
</comment>
<keyword evidence="1" id="KW-1133">Transmembrane helix</keyword>
<gene>
    <name evidence="2" type="ORF">FCULG_00002286</name>
</gene>
<sequence length="101" mass="11047">NASWCCSRSSTASSSLSFLTCPRISIPLATSTPWISTPRCDTAGGLDLGPVLRSLIALLYSVLALALIYLARLLPFHTPFYYILEPPCMFIRGCALNSWAY</sequence>
<reference evidence="2 3" key="1">
    <citation type="submission" date="2018-02" db="EMBL/GenBank/DDBJ databases">
        <title>Fusarium culmorum secondary metabolites in fungal-bacterial-plant interactions.</title>
        <authorList>
            <person name="Schmidt R."/>
        </authorList>
    </citation>
    <scope>NUCLEOTIDE SEQUENCE [LARGE SCALE GENOMIC DNA]</scope>
    <source>
        <strain evidence="2 3">PV</strain>
    </source>
</reference>
<dbReference type="Proteomes" id="UP000241587">
    <property type="component" value="Unassembled WGS sequence"/>
</dbReference>
<dbReference type="OrthoDB" id="4993415at2759"/>